<evidence type="ECO:0000256" key="1">
    <source>
        <dbReference type="ARBA" id="ARBA00023239"/>
    </source>
</evidence>
<dbReference type="GO" id="GO:0008684">
    <property type="term" value="F:2-oxopent-4-enoate hydratase activity"/>
    <property type="evidence" value="ECO:0007669"/>
    <property type="project" value="TreeGrafter"/>
</dbReference>
<dbReference type="InterPro" id="IPR036663">
    <property type="entry name" value="Fumarylacetoacetase_C_sf"/>
</dbReference>
<evidence type="ECO:0000313" key="3">
    <source>
        <dbReference type="EMBL" id="NYE85931.1"/>
    </source>
</evidence>
<dbReference type="RefSeq" id="WP_179590482.1">
    <property type="nucleotide sequence ID" value="NZ_JACBYR010000003.1"/>
</dbReference>
<gene>
    <name evidence="3" type="ORF">FHW18_005250</name>
</gene>
<organism evidence="3 4">
    <name type="scientific">Pigmentiphaga litoralis</name>
    <dbReference type="NCBI Taxonomy" id="516702"/>
    <lineage>
        <taxon>Bacteria</taxon>
        <taxon>Pseudomonadati</taxon>
        <taxon>Pseudomonadota</taxon>
        <taxon>Betaproteobacteria</taxon>
        <taxon>Burkholderiales</taxon>
        <taxon>Alcaligenaceae</taxon>
        <taxon>Pigmentiphaga</taxon>
    </lineage>
</organism>
<evidence type="ECO:0000313" key="4">
    <source>
        <dbReference type="Proteomes" id="UP000542125"/>
    </source>
</evidence>
<dbReference type="Proteomes" id="UP000542125">
    <property type="component" value="Unassembled WGS sequence"/>
</dbReference>
<proteinExistence type="predicted"/>
<protein>
    <submittedName>
        <fullName evidence="3">2-oxo-3-hexenedioate decarboxylase</fullName>
        <ecNumber evidence="3">4.1.1.77</ecNumber>
    </submittedName>
</protein>
<dbReference type="Gene3D" id="3.90.850.10">
    <property type="entry name" value="Fumarylacetoacetase-like, C-terminal domain"/>
    <property type="match status" value="1"/>
</dbReference>
<sequence length="263" mass="27996">MALENDIVDELALRLDTAELNAAPIAKITDDYPEMDWHDAYAVQDALRARKEAAGVTIAGLKMGLTSYAKMKQMGVEDPVYGFLTDYGRVQEGGDMSCARLIHPKVEAEIAFVLKQDLIGPGVRMEDVLAATDHVLPAVEIIDSRYENFRFDLKSVVADNTSAARFVAGTTTRPVEGLDLAAVTVEIVKNGEVVASGTGDAVLGNSAESVAMLANLLGVRGIPLKAGTFILAGAITEAIAVAPGDHIEARYSELGAVTMRFTD</sequence>
<name>A0A7Y9IZC3_9BURK</name>
<dbReference type="Pfam" id="PF01557">
    <property type="entry name" value="FAA_hydrolase"/>
    <property type="match status" value="1"/>
</dbReference>
<dbReference type="PANTHER" id="PTHR30143:SF0">
    <property type="entry name" value="2-KETO-4-PENTENOATE HYDRATASE"/>
    <property type="match status" value="1"/>
</dbReference>
<dbReference type="InterPro" id="IPR050772">
    <property type="entry name" value="Hydratase-Decarb/MhpD_sf"/>
</dbReference>
<dbReference type="InterPro" id="IPR011234">
    <property type="entry name" value="Fumarylacetoacetase-like_C"/>
</dbReference>
<keyword evidence="1 3" id="KW-0456">Lyase</keyword>
<accession>A0A7Y9IZC3</accession>
<dbReference type="NCBIfam" id="TIGR03218">
    <property type="entry name" value="catechol_dmpH"/>
    <property type="match status" value="1"/>
</dbReference>
<dbReference type="EC" id="4.1.1.77" evidence="3"/>
<dbReference type="AlphaFoldDB" id="A0A7Y9IZC3"/>
<comment type="caution">
    <text evidence="3">The sequence shown here is derived from an EMBL/GenBank/DDBJ whole genome shotgun (WGS) entry which is preliminary data.</text>
</comment>
<dbReference type="PANTHER" id="PTHR30143">
    <property type="entry name" value="ACID HYDRATASE"/>
    <property type="match status" value="1"/>
</dbReference>
<dbReference type="InterPro" id="IPR017630">
    <property type="entry name" value="4-oxalocrotonate_decarboxylase"/>
</dbReference>
<dbReference type="GO" id="GO:0005737">
    <property type="term" value="C:cytoplasm"/>
    <property type="evidence" value="ECO:0007669"/>
    <property type="project" value="TreeGrafter"/>
</dbReference>
<dbReference type="SUPFAM" id="SSF56529">
    <property type="entry name" value="FAH"/>
    <property type="match status" value="1"/>
</dbReference>
<evidence type="ECO:0000259" key="2">
    <source>
        <dbReference type="Pfam" id="PF01557"/>
    </source>
</evidence>
<dbReference type="GO" id="GO:0047437">
    <property type="term" value="F:4-oxalocrotonate decarboxylase activity"/>
    <property type="evidence" value="ECO:0007669"/>
    <property type="project" value="UniProtKB-EC"/>
</dbReference>
<reference evidence="3 4" key="1">
    <citation type="submission" date="2020-07" db="EMBL/GenBank/DDBJ databases">
        <title>Genomic Encyclopedia of Type Strains, Phase IV (KMG-V): Genome sequencing to study the core and pangenomes of soil and plant-associated prokaryotes.</title>
        <authorList>
            <person name="Whitman W."/>
        </authorList>
    </citation>
    <scope>NUCLEOTIDE SEQUENCE [LARGE SCALE GENOMIC DNA]</scope>
    <source>
        <strain evidence="3 4">SAS40</strain>
    </source>
</reference>
<feature type="domain" description="Fumarylacetoacetase-like C-terminal" evidence="2">
    <location>
        <begin position="104"/>
        <end position="260"/>
    </location>
</feature>
<dbReference type="EMBL" id="JACBYR010000003">
    <property type="protein sequence ID" value="NYE85931.1"/>
    <property type="molecule type" value="Genomic_DNA"/>
</dbReference>
<keyword evidence="4" id="KW-1185">Reference proteome</keyword>